<organism evidence="3 4">
    <name type="scientific">Candidatus Brevifilum fermentans</name>
    <dbReference type="NCBI Taxonomy" id="1986204"/>
    <lineage>
        <taxon>Bacteria</taxon>
        <taxon>Bacillati</taxon>
        <taxon>Chloroflexota</taxon>
        <taxon>Anaerolineae</taxon>
        <taxon>Anaerolineales</taxon>
        <taxon>Anaerolineaceae</taxon>
        <taxon>Candidatus Brevifilum</taxon>
    </lineage>
</organism>
<reference evidence="4" key="1">
    <citation type="submission" date="2017-05" db="EMBL/GenBank/DDBJ databases">
        <authorList>
            <person name="Kirkegaard R."/>
            <person name="Mcilroy J S."/>
        </authorList>
    </citation>
    <scope>NUCLEOTIDE SEQUENCE [LARGE SCALE GENOMIC DNA]</scope>
</reference>
<dbReference type="GO" id="GO:0051607">
    <property type="term" value="P:defense response to virus"/>
    <property type="evidence" value="ECO:0007669"/>
    <property type="project" value="UniProtKB-KW"/>
</dbReference>
<dbReference type="CDD" id="cd09726">
    <property type="entry name" value="RAMP_I_III"/>
    <property type="match status" value="1"/>
</dbReference>
<dbReference type="OrthoDB" id="1063910at2"/>
<dbReference type="InterPro" id="IPR005537">
    <property type="entry name" value="RAMP_III_fam"/>
</dbReference>
<evidence type="ECO:0000313" key="3">
    <source>
        <dbReference type="EMBL" id="SMX53957.1"/>
    </source>
</evidence>
<dbReference type="EMBL" id="LT859958">
    <property type="protein sequence ID" value="SMX53957.1"/>
    <property type="molecule type" value="Genomic_DNA"/>
</dbReference>
<keyword evidence="4" id="KW-1185">Reference proteome</keyword>
<accession>A0A1Y6K532</accession>
<dbReference type="Proteomes" id="UP000195514">
    <property type="component" value="Chromosome I"/>
</dbReference>
<evidence type="ECO:0000256" key="1">
    <source>
        <dbReference type="ARBA" id="ARBA00023118"/>
    </source>
</evidence>
<name>A0A1Y6K532_9CHLR</name>
<sequence length="465" mass="51590">MYQKNFSGIQERLIISGKLVFTTPAILQSNETDGLADFVILRDEQDGPPLLPGSSLAGALRSYLMKTFPSSDAEGLNQEKVRLLFGDVSGNTTTRSWLFVEDALGVESRIEFRPGIRIDPNTQTAAYQGLYDMELLSPGSAFNIEFEFRLPKNDGESLKTLLYAGLSALERGNIRLGGKKNRGLGRCIVQDWTVQRYLMQEKKDILRWLKDDRTSPEPGTLLWEKLGFSHEPEIPFEETLRISAKFGVNKTLMIRSYPTDPEQPDMVHMTNIHGHPMIPGTSIAGALRAQARRIAALKLHSITAGEDLVNQLFGSENPDTSGRLAGSRLIVHEAVIEGSGSGLLQNRIRIDPFTGGTYKGALFNEKPQLNGTVYLNFEITKPTDPEVGILLLLLKDLWDGFLTIGGEYAIGRGYFEGIEGELVWNGKEFSISNENGMKITPVDEQDNELITTAIESLQPNAKDER</sequence>
<gene>
    <name evidence="3" type="ORF">CFX1CAM_0892</name>
</gene>
<dbReference type="PANTHER" id="PTHR35579:SF6">
    <property type="entry name" value="DUF324 DOMAIN-CONTAINING PROTEIN"/>
    <property type="match status" value="1"/>
</dbReference>
<keyword evidence="1" id="KW-0051">Antiviral defense</keyword>
<dbReference type="KEGG" id="abat:CFX1CAM_0892"/>
<feature type="domain" description="CRISPR type III-associated protein" evidence="2">
    <location>
        <begin position="33"/>
        <end position="187"/>
    </location>
</feature>
<dbReference type="InterPro" id="IPR052216">
    <property type="entry name" value="CRISPR_Csm3_endoribonuclease"/>
</dbReference>
<proteinExistence type="predicted"/>
<dbReference type="AlphaFoldDB" id="A0A1Y6K532"/>
<evidence type="ECO:0000259" key="2">
    <source>
        <dbReference type="Pfam" id="PF03787"/>
    </source>
</evidence>
<dbReference type="Pfam" id="PF03787">
    <property type="entry name" value="RAMPs"/>
    <property type="match status" value="2"/>
</dbReference>
<evidence type="ECO:0000313" key="4">
    <source>
        <dbReference type="Proteomes" id="UP000195514"/>
    </source>
</evidence>
<dbReference type="RefSeq" id="WP_087861861.1">
    <property type="nucleotide sequence ID" value="NZ_LT859958.1"/>
</dbReference>
<feature type="domain" description="CRISPR type III-associated protein" evidence="2">
    <location>
        <begin position="265"/>
        <end position="416"/>
    </location>
</feature>
<protein>
    <recommendedName>
        <fullName evidence="2">CRISPR type III-associated protein domain-containing protein</fullName>
    </recommendedName>
</protein>
<dbReference type="PANTHER" id="PTHR35579">
    <property type="entry name" value="CRISPR SYSTEM CMS ENDORIBONUCLEASE CSM3"/>
    <property type="match status" value="1"/>
</dbReference>